<dbReference type="AlphaFoldDB" id="A0A5B7ZX29"/>
<organism evidence="1 2">
    <name type="scientific">Hymenobacter jejuensis</name>
    <dbReference type="NCBI Taxonomy" id="2502781"/>
    <lineage>
        <taxon>Bacteria</taxon>
        <taxon>Pseudomonadati</taxon>
        <taxon>Bacteroidota</taxon>
        <taxon>Cytophagia</taxon>
        <taxon>Cytophagales</taxon>
        <taxon>Hymenobacteraceae</taxon>
        <taxon>Hymenobacter</taxon>
    </lineage>
</organism>
<evidence type="ECO:0000313" key="2">
    <source>
        <dbReference type="Proteomes" id="UP000305398"/>
    </source>
</evidence>
<sequence length="65" mass="7870">MDHQEQKLRAFVEQWLADNPDRVTERRVDALVLEDWKRAAIRHILQFHPTDAEREIERFATQVED</sequence>
<dbReference type="KEGG" id="hyj:FHG12_05250"/>
<accession>A0A5B7ZX29</accession>
<dbReference type="OrthoDB" id="885982at2"/>
<protein>
    <submittedName>
        <fullName evidence="1">Uncharacterized protein</fullName>
    </submittedName>
</protein>
<dbReference type="RefSeq" id="WP_139514729.1">
    <property type="nucleotide sequence ID" value="NZ_CP040896.1"/>
</dbReference>
<dbReference type="EMBL" id="CP040896">
    <property type="protein sequence ID" value="QDA59548.1"/>
    <property type="molecule type" value="Genomic_DNA"/>
</dbReference>
<keyword evidence="2" id="KW-1185">Reference proteome</keyword>
<dbReference type="Proteomes" id="UP000305398">
    <property type="component" value="Chromosome"/>
</dbReference>
<reference evidence="1 2" key="1">
    <citation type="submission" date="2019-06" db="EMBL/GenBank/DDBJ databases">
        <authorList>
            <person name="Srinivasan S."/>
        </authorList>
    </citation>
    <scope>NUCLEOTIDE SEQUENCE [LARGE SCALE GENOMIC DNA]</scope>
    <source>
        <strain evidence="1 2">17J68-5</strain>
    </source>
</reference>
<gene>
    <name evidence="1" type="ORF">FHG12_05250</name>
</gene>
<name>A0A5B7ZX29_9BACT</name>
<evidence type="ECO:0000313" key="1">
    <source>
        <dbReference type="EMBL" id="QDA59548.1"/>
    </source>
</evidence>
<proteinExistence type="predicted"/>